<dbReference type="EMBL" id="AQRA01000002">
    <property type="protein sequence ID" value="EZH75120.1"/>
    <property type="molecule type" value="Genomic_DNA"/>
</dbReference>
<keyword evidence="3" id="KW-1185">Reference proteome</keyword>
<dbReference type="Proteomes" id="UP000023541">
    <property type="component" value="Unassembled WGS sequence"/>
</dbReference>
<gene>
    <name evidence="2" type="ORF">ATO12_10370</name>
</gene>
<evidence type="ECO:0000313" key="2">
    <source>
        <dbReference type="EMBL" id="EZH75120.1"/>
    </source>
</evidence>
<dbReference type="RefSeq" id="WP_034240291.1">
    <property type="nucleotide sequence ID" value="NZ_AQRA01000002.1"/>
</dbReference>
<dbReference type="eggNOG" id="ENOG5033BUE">
    <property type="taxonomic scope" value="Bacteria"/>
</dbReference>
<reference evidence="2 3" key="1">
    <citation type="submission" date="2014-04" db="EMBL/GenBank/DDBJ databases">
        <title>Aquimarina sp. 22II-S11-z7 Genome Sequencing.</title>
        <authorList>
            <person name="Lai Q."/>
        </authorList>
    </citation>
    <scope>NUCLEOTIDE SEQUENCE [LARGE SCALE GENOMIC DNA]</scope>
    <source>
        <strain evidence="2 3">22II-S11-z7</strain>
    </source>
</reference>
<proteinExistence type="predicted"/>
<dbReference type="AlphaFoldDB" id="A0A023BYP5"/>
<comment type="caution">
    <text evidence="2">The sequence shown here is derived from an EMBL/GenBank/DDBJ whole genome shotgun (WGS) entry which is preliminary data.</text>
</comment>
<name>A0A023BYP5_9FLAO</name>
<organism evidence="2 3">
    <name type="scientific">Aquimarina atlantica</name>
    <dbReference type="NCBI Taxonomy" id="1317122"/>
    <lineage>
        <taxon>Bacteria</taxon>
        <taxon>Pseudomonadati</taxon>
        <taxon>Bacteroidota</taxon>
        <taxon>Flavobacteriia</taxon>
        <taxon>Flavobacteriales</taxon>
        <taxon>Flavobacteriaceae</taxon>
        <taxon>Aquimarina</taxon>
    </lineage>
</organism>
<feature type="domain" description="Lipocalin-like" evidence="1">
    <location>
        <begin position="25"/>
        <end position="98"/>
    </location>
</feature>
<accession>A0A023BYP5</accession>
<evidence type="ECO:0000259" key="1">
    <source>
        <dbReference type="Pfam" id="PF13648"/>
    </source>
</evidence>
<sequence length="130" mass="14683">MKKLLLCFFVITFCNACTKKKKSPLVGKWKLTHVLVDPGNGKGAFQKVNQKKVIEFFDDGTLKTNVSYCPLDDDKTIGMSGTYNMNHTLLIMPCTSSGSKINFEINESILIIDYPTQCMEPCKEKYTKID</sequence>
<dbReference type="InterPro" id="IPR024311">
    <property type="entry name" value="Lipocalin-like"/>
</dbReference>
<dbReference type="Pfam" id="PF13648">
    <property type="entry name" value="Lipocalin_4"/>
    <property type="match status" value="1"/>
</dbReference>
<dbReference type="OrthoDB" id="955522at2"/>
<evidence type="ECO:0000313" key="3">
    <source>
        <dbReference type="Proteomes" id="UP000023541"/>
    </source>
</evidence>
<protein>
    <recommendedName>
        <fullName evidence="1">Lipocalin-like domain-containing protein</fullName>
    </recommendedName>
</protein>